<keyword evidence="1" id="KW-0843">Virulence</keyword>
<dbReference type="OrthoDB" id="410701at2759"/>
<evidence type="ECO:0000313" key="2">
    <source>
        <dbReference type="EMBL" id="KAF2135274.1"/>
    </source>
</evidence>
<name>A0A6A6AWF4_9PEZI</name>
<reference evidence="2" key="1">
    <citation type="journal article" date="2020" name="Stud. Mycol.">
        <title>101 Dothideomycetes genomes: a test case for predicting lifestyles and emergence of pathogens.</title>
        <authorList>
            <person name="Haridas S."/>
            <person name="Albert R."/>
            <person name="Binder M."/>
            <person name="Bloem J."/>
            <person name="Labutti K."/>
            <person name="Salamov A."/>
            <person name="Andreopoulos B."/>
            <person name="Baker S."/>
            <person name="Barry K."/>
            <person name="Bills G."/>
            <person name="Bluhm B."/>
            <person name="Cannon C."/>
            <person name="Castanera R."/>
            <person name="Culley D."/>
            <person name="Daum C."/>
            <person name="Ezra D."/>
            <person name="Gonzalez J."/>
            <person name="Henrissat B."/>
            <person name="Kuo A."/>
            <person name="Liang C."/>
            <person name="Lipzen A."/>
            <person name="Lutzoni F."/>
            <person name="Magnuson J."/>
            <person name="Mondo S."/>
            <person name="Nolan M."/>
            <person name="Ohm R."/>
            <person name="Pangilinan J."/>
            <person name="Park H.-J."/>
            <person name="Ramirez L."/>
            <person name="Alfaro M."/>
            <person name="Sun H."/>
            <person name="Tritt A."/>
            <person name="Yoshinaga Y."/>
            <person name="Zwiers L.-H."/>
            <person name="Turgeon B."/>
            <person name="Goodwin S."/>
            <person name="Spatafora J."/>
            <person name="Crous P."/>
            <person name="Grigoriev I."/>
        </authorList>
    </citation>
    <scope>NUCLEOTIDE SEQUENCE</scope>
    <source>
        <strain evidence="2">CBS 121167</strain>
    </source>
</reference>
<dbReference type="Gene3D" id="3.90.226.10">
    <property type="entry name" value="2-enoyl-CoA Hydratase, Chain A, domain 1"/>
    <property type="match status" value="1"/>
</dbReference>
<evidence type="ECO:0008006" key="4">
    <source>
        <dbReference type="Google" id="ProtNLM"/>
    </source>
</evidence>
<dbReference type="InterPro" id="IPR001753">
    <property type="entry name" value="Enoyl-CoA_hydra/iso"/>
</dbReference>
<dbReference type="SUPFAM" id="SSF52096">
    <property type="entry name" value="ClpP/crotonase"/>
    <property type="match status" value="1"/>
</dbReference>
<proteinExistence type="predicted"/>
<dbReference type="PANTHER" id="PTHR11941:SF54">
    <property type="entry name" value="ENOYL-COA HYDRATASE, MITOCHONDRIAL"/>
    <property type="match status" value="1"/>
</dbReference>
<dbReference type="Pfam" id="PF00378">
    <property type="entry name" value="ECH_1"/>
    <property type="match status" value="1"/>
</dbReference>
<dbReference type="Proteomes" id="UP000799438">
    <property type="component" value="Unassembled WGS sequence"/>
</dbReference>
<accession>A0A6A6AWF4</accession>
<evidence type="ECO:0000256" key="1">
    <source>
        <dbReference type="ARBA" id="ARBA00023026"/>
    </source>
</evidence>
<dbReference type="AlphaFoldDB" id="A0A6A6AWF4"/>
<sequence>MSRLQISNITWATFDNPPINLVDYKLISDLHDFLTWLQPAVNKTTPKAVIFNSANPEFYLGHFDLHNIAKPFTDTKTAVFNQLVECTRFLLNTTSTAFVAEINGRVIGAGHELIIQMDMRFAGPKARASSFENALGLTAAAGGQPFLGHTVGRARAMEYLLAAQEFDGPTGAALGLFNSFHPTDEQLRAKVNDLASRIGMFPQHSLNDTKFTFASLNPSITALDEQLERFVPLENMGSEQEIIQNILAASQNQTMCDFELDIPNSVVQTLWSR</sequence>
<evidence type="ECO:0000313" key="3">
    <source>
        <dbReference type="Proteomes" id="UP000799438"/>
    </source>
</evidence>
<protein>
    <recommendedName>
        <fullName evidence="4">Enoyl-CoA hydratase</fullName>
    </recommendedName>
</protein>
<gene>
    <name evidence="2" type="ORF">K452DRAFT_323143</name>
</gene>
<dbReference type="PANTHER" id="PTHR11941">
    <property type="entry name" value="ENOYL-COA HYDRATASE-RELATED"/>
    <property type="match status" value="1"/>
</dbReference>
<dbReference type="GO" id="GO:0006635">
    <property type="term" value="P:fatty acid beta-oxidation"/>
    <property type="evidence" value="ECO:0007669"/>
    <property type="project" value="TreeGrafter"/>
</dbReference>
<organism evidence="2 3">
    <name type="scientific">Aplosporella prunicola CBS 121167</name>
    <dbReference type="NCBI Taxonomy" id="1176127"/>
    <lineage>
        <taxon>Eukaryota</taxon>
        <taxon>Fungi</taxon>
        <taxon>Dikarya</taxon>
        <taxon>Ascomycota</taxon>
        <taxon>Pezizomycotina</taxon>
        <taxon>Dothideomycetes</taxon>
        <taxon>Dothideomycetes incertae sedis</taxon>
        <taxon>Botryosphaeriales</taxon>
        <taxon>Aplosporellaceae</taxon>
        <taxon>Aplosporella</taxon>
    </lineage>
</organism>
<dbReference type="CDD" id="cd06558">
    <property type="entry name" value="crotonase-like"/>
    <property type="match status" value="1"/>
</dbReference>
<dbReference type="GeneID" id="54302109"/>
<dbReference type="EMBL" id="ML995609">
    <property type="protein sequence ID" value="KAF2135274.1"/>
    <property type="molecule type" value="Genomic_DNA"/>
</dbReference>
<dbReference type="InterPro" id="IPR029045">
    <property type="entry name" value="ClpP/crotonase-like_dom_sf"/>
</dbReference>
<dbReference type="GO" id="GO:0003824">
    <property type="term" value="F:catalytic activity"/>
    <property type="evidence" value="ECO:0007669"/>
    <property type="project" value="UniProtKB-ARBA"/>
</dbReference>
<dbReference type="RefSeq" id="XP_033390993.1">
    <property type="nucleotide sequence ID" value="XM_033544613.1"/>
</dbReference>
<keyword evidence="3" id="KW-1185">Reference proteome</keyword>